<accession>A0A9W9YSM1</accession>
<gene>
    <name evidence="2" type="ORF">OS493_005624</name>
</gene>
<comment type="caution">
    <text evidence="2">The sequence shown here is derived from an EMBL/GenBank/DDBJ whole genome shotgun (WGS) entry which is preliminary data.</text>
</comment>
<protein>
    <submittedName>
        <fullName evidence="2">Uncharacterized protein</fullName>
    </submittedName>
</protein>
<feature type="compositionally biased region" description="Basic residues" evidence="1">
    <location>
        <begin position="62"/>
        <end position="71"/>
    </location>
</feature>
<feature type="compositionally biased region" description="Basic and acidic residues" evidence="1">
    <location>
        <begin position="72"/>
        <end position="83"/>
    </location>
</feature>
<name>A0A9W9YSM1_9CNID</name>
<evidence type="ECO:0000313" key="2">
    <source>
        <dbReference type="EMBL" id="KAJ7365515.1"/>
    </source>
</evidence>
<feature type="region of interest" description="Disordered" evidence="1">
    <location>
        <begin position="38"/>
        <end position="103"/>
    </location>
</feature>
<evidence type="ECO:0000256" key="1">
    <source>
        <dbReference type="SAM" id="MobiDB-lite"/>
    </source>
</evidence>
<reference evidence="2" key="1">
    <citation type="submission" date="2023-01" db="EMBL/GenBank/DDBJ databases">
        <title>Genome assembly of the deep-sea coral Lophelia pertusa.</title>
        <authorList>
            <person name="Herrera S."/>
            <person name="Cordes E."/>
        </authorList>
    </citation>
    <scope>NUCLEOTIDE SEQUENCE</scope>
    <source>
        <strain evidence="2">USNM1676648</strain>
        <tissue evidence="2">Polyp</tissue>
    </source>
</reference>
<feature type="compositionally biased region" description="Basic and acidic residues" evidence="1">
    <location>
        <begin position="232"/>
        <end position="241"/>
    </location>
</feature>
<dbReference type="OrthoDB" id="5979748at2759"/>
<evidence type="ECO:0000313" key="3">
    <source>
        <dbReference type="Proteomes" id="UP001163046"/>
    </source>
</evidence>
<dbReference type="Proteomes" id="UP001163046">
    <property type="component" value="Unassembled WGS sequence"/>
</dbReference>
<sequence>MAGIHLPDIGKLGIHIATGIRDKKKVAPSNMAENARFQALSTRLDSEKHERSRVLKKEERRMKRKKHRIDKRRQDIQKDRKNESNSNVDTNNRRRFLPLIAHPKTASTGYKDADLLSEDRKDLDQSSSGPISAIFPIQDELSRLLDSAGGESRASEKRKIILPPIETVSGEGNSKYRKNAPLKKKSKKSNIKNRNNKISERNCAESNKRRNSNVSLNSPDETLTTLTISESTQRDLEELKF</sequence>
<feature type="region of interest" description="Disordered" evidence="1">
    <location>
        <begin position="164"/>
        <end position="241"/>
    </location>
</feature>
<feature type="compositionally biased region" description="Basic and acidic residues" evidence="1">
    <location>
        <begin position="44"/>
        <end position="61"/>
    </location>
</feature>
<keyword evidence="3" id="KW-1185">Reference proteome</keyword>
<proteinExistence type="predicted"/>
<feature type="compositionally biased region" description="Basic and acidic residues" evidence="1">
    <location>
        <begin position="197"/>
        <end position="208"/>
    </location>
</feature>
<feature type="compositionally biased region" description="Low complexity" evidence="1">
    <location>
        <begin position="221"/>
        <end position="231"/>
    </location>
</feature>
<dbReference type="AlphaFoldDB" id="A0A9W9YSM1"/>
<dbReference type="EMBL" id="MU827303">
    <property type="protein sequence ID" value="KAJ7365515.1"/>
    <property type="molecule type" value="Genomic_DNA"/>
</dbReference>
<organism evidence="2 3">
    <name type="scientific">Desmophyllum pertusum</name>
    <dbReference type="NCBI Taxonomy" id="174260"/>
    <lineage>
        <taxon>Eukaryota</taxon>
        <taxon>Metazoa</taxon>
        <taxon>Cnidaria</taxon>
        <taxon>Anthozoa</taxon>
        <taxon>Hexacorallia</taxon>
        <taxon>Scleractinia</taxon>
        <taxon>Caryophylliina</taxon>
        <taxon>Caryophylliidae</taxon>
        <taxon>Desmophyllum</taxon>
    </lineage>
</organism>
<feature type="compositionally biased region" description="Basic residues" evidence="1">
    <location>
        <begin position="175"/>
        <end position="195"/>
    </location>
</feature>